<evidence type="ECO:0000256" key="4">
    <source>
        <dbReference type="ARBA" id="ARBA00022723"/>
    </source>
</evidence>
<evidence type="ECO:0000256" key="2">
    <source>
        <dbReference type="ARBA" id="ARBA00012483"/>
    </source>
</evidence>
<evidence type="ECO:0000259" key="11">
    <source>
        <dbReference type="PROSITE" id="PS50089"/>
    </source>
</evidence>
<feature type="compositionally biased region" description="Basic and acidic residues" evidence="10">
    <location>
        <begin position="57"/>
        <end position="68"/>
    </location>
</feature>
<dbReference type="GO" id="GO:0000209">
    <property type="term" value="P:protein polyubiquitination"/>
    <property type="evidence" value="ECO:0007669"/>
    <property type="project" value="TreeGrafter"/>
</dbReference>
<organism evidence="12 13">
    <name type="scientific">Apatococcus lobatus</name>
    <dbReference type="NCBI Taxonomy" id="904363"/>
    <lineage>
        <taxon>Eukaryota</taxon>
        <taxon>Viridiplantae</taxon>
        <taxon>Chlorophyta</taxon>
        <taxon>core chlorophytes</taxon>
        <taxon>Trebouxiophyceae</taxon>
        <taxon>Chlorellales</taxon>
        <taxon>Chlorellaceae</taxon>
        <taxon>Apatococcus</taxon>
    </lineage>
</organism>
<comment type="caution">
    <text evidence="12">The sequence shown here is derived from an EMBL/GenBank/DDBJ whole genome shotgun (WGS) entry which is preliminary data.</text>
</comment>
<evidence type="ECO:0000313" key="12">
    <source>
        <dbReference type="EMBL" id="KAK9821020.1"/>
    </source>
</evidence>
<dbReference type="Proteomes" id="UP001438707">
    <property type="component" value="Unassembled WGS sequence"/>
</dbReference>
<dbReference type="EMBL" id="JALJOS010000041">
    <property type="protein sequence ID" value="KAK9821020.1"/>
    <property type="molecule type" value="Genomic_DNA"/>
</dbReference>
<dbReference type="PANTHER" id="PTHR46077:SF1">
    <property type="entry name" value="TOP1 BINDING ARGININE_SERINE RICH PROTEIN, E3 UBIQUITIN LIGASE"/>
    <property type="match status" value="1"/>
</dbReference>
<feature type="compositionally biased region" description="Low complexity" evidence="10">
    <location>
        <begin position="34"/>
        <end position="43"/>
    </location>
</feature>
<dbReference type="Pfam" id="PF13639">
    <property type="entry name" value="zf-RING_2"/>
    <property type="match status" value="1"/>
</dbReference>
<dbReference type="PROSITE" id="PS50089">
    <property type="entry name" value="ZF_RING_2"/>
    <property type="match status" value="1"/>
</dbReference>
<dbReference type="GO" id="GO:0008270">
    <property type="term" value="F:zinc ion binding"/>
    <property type="evidence" value="ECO:0007669"/>
    <property type="project" value="UniProtKB-KW"/>
</dbReference>
<dbReference type="InterPro" id="IPR001841">
    <property type="entry name" value="Znf_RING"/>
</dbReference>
<keyword evidence="13" id="KW-1185">Reference proteome</keyword>
<feature type="region of interest" description="Disordered" evidence="10">
    <location>
        <begin position="138"/>
        <end position="269"/>
    </location>
</feature>
<feature type="compositionally biased region" description="Polar residues" evidence="10">
    <location>
        <begin position="579"/>
        <end position="609"/>
    </location>
</feature>
<evidence type="ECO:0000256" key="6">
    <source>
        <dbReference type="ARBA" id="ARBA00022833"/>
    </source>
</evidence>
<protein>
    <recommendedName>
        <fullName evidence="2">RING-type E3 ubiquitin transferase</fullName>
        <ecNumber evidence="2">2.3.2.27</ecNumber>
    </recommendedName>
</protein>
<evidence type="ECO:0000256" key="5">
    <source>
        <dbReference type="ARBA" id="ARBA00022771"/>
    </source>
</evidence>
<feature type="region of interest" description="Disordered" evidence="10">
    <location>
        <begin position="21"/>
        <end position="68"/>
    </location>
</feature>
<evidence type="ECO:0000256" key="9">
    <source>
        <dbReference type="PROSITE-ProRule" id="PRU00175"/>
    </source>
</evidence>
<feature type="region of interest" description="Disordered" evidence="10">
    <location>
        <begin position="463"/>
        <end position="538"/>
    </location>
</feature>
<feature type="domain" description="RING-type" evidence="11">
    <location>
        <begin position="78"/>
        <end position="120"/>
    </location>
</feature>
<keyword evidence="5 9" id="KW-0863">Zinc-finger</keyword>
<keyword evidence="8" id="KW-0804">Transcription</keyword>
<dbReference type="InterPro" id="IPR013083">
    <property type="entry name" value="Znf_RING/FYVE/PHD"/>
</dbReference>
<dbReference type="SUPFAM" id="SSF57850">
    <property type="entry name" value="RING/U-box"/>
    <property type="match status" value="1"/>
</dbReference>
<dbReference type="PROSITE" id="PS00518">
    <property type="entry name" value="ZF_RING_1"/>
    <property type="match status" value="1"/>
</dbReference>
<feature type="region of interest" description="Disordered" evidence="10">
    <location>
        <begin position="572"/>
        <end position="614"/>
    </location>
</feature>
<dbReference type="Gene3D" id="3.30.40.10">
    <property type="entry name" value="Zinc/RING finger domain, C3HC4 (zinc finger)"/>
    <property type="match status" value="1"/>
</dbReference>
<evidence type="ECO:0000313" key="13">
    <source>
        <dbReference type="Proteomes" id="UP001438707"/>
    </source>
</evidence>
<feature type="compositionally biased region" description="Polar residues" evidence="10">
    <location>
        <begin position="214"/>
        <end position="232"/>
    </location>
</feature>
<comment type="catalytic activity">
    <reaction evidence="1">
        <text>S-ubiquitinyl-[E2 ubiquitin-conjugating enzyme]-L-cysteine + [acceptor protein]-L-lysine = [E2 ubiquitin-conjugating enzyme]-L-cysteine + N(6)-ubiquitinyl-[acceptor protein]-L-lysine.</text>
        <dbReference type="EC" id="2.3.2.27"/>
    </reaction>
</comment>
<dbReference type="EC" id="2.3.2.27" evidence="2"/>
<dbReference type="PANTHER" id="PTHR46077">
    <property type="entry name" value="E3 UBIQUITIN-PROTEIN LIGASE TOPORS"/>
    <property type="match status" value="1"/>
</dbReference>
<evidence type="ECO:0000256" key="10">
    <source>
        <dbReference type="SAM" id="MobiDB-lite"/>
    </source>
</evidence>
<gene>
    <name evidence="12" type="ORF">WJX74_001557</name>
</gene>
<accession>A0AAW1QHU5</accession>
<dbReference type="GO" id="GO:0006513">
    <property type="term" value="P:protein monoubiquitination"/>
    <property type="evidence" value="ECO:0007669"/>
    <property type="project" value="TreeGrafter"/>
</dbReference>
<evidence type="ECO:0000256" key="3">
    <source>
        <dbReference type="ARBA" id="ARBA00022679"/>
    </source>
</evidence>
<dbReference type="SMART" id="SM00184">
    <property type="entry name" value="RING"/>
    <property type="match status" value="1"/>
</dbReference>
<feature type="region of interest" description="Disordered" evidence="10">
    <location>
        <begin position="373"/>
        <end position="397"/>
    </location>
</feature>
<keyword evidence="6" id="KW-0862">Zinc</keyword>
<reference evidence="12 13" key="1">
    <citation type="journal article" date="2024" name="Nat. Commun.">
        <title>Phylogenomics reveals the evolutionary origins of lichenization in chlorophyte algae.</title>
        <authorList>
            <person name="Puginier C."/>
            <person name="Libourel C."/>
            <person name="Otte J."/>
            <person name="Skaloud P."/>
            <person name="Haon M."/>
            <person name="Grisel S."/>
            <person name="Petersen M."/>
            <person name="Berrin J.G."/>
            <person name="Delaux P.M."/>
            <person name="Dal Grande F."/>
            <person name="Keller J."/>
        </authorList>
    </citation>
    <scope>NUCLEOTIDE SEQUENCE [LARGE SCALE GENOMIC DNA]</scope>
    <source>
        <strain evidence="12 13">SAG 2145</strain>
    </source>
</reference>
<feature type="region of interest" description="Disordered" evidence="10">
    <location>
        <begin position="696"/>
        <end position="718"/>
    </location>
</feature>
<evidence type="ECO:0000256" key="7">
    <source>
        <dbReference type="ARBA" id="ARBA00023015"/>
    </source>
</evidence>
<feature type="compositionally biased region" description="Basic and acidic residues" evidence="10">
    <location>
        <begin position="252"/>
        <end position="262"/>
    </location>
</feature>
<evidence type="ECO:0000256" key="8">
    <source>
        <dbReference type="ARBA" id="ARBA00023163"/>
    </source>
</evidence>
<feature type="compositionally biased region" description="Basic and acidic residues" evidence="10">
    <location>
        <begin position="492"/>
        <end position="512"/>
    </location>
</feature>
<feature type="region of interest" description="Disordered" evidence="10">
    <location>
        <begin position="646"/>
        <end position="668"/>
    </location>
</feature>
<dbReference type="InterPro" id="IPR017907">
    <property type="entry name" value="Znf_RING_CS"/>
</dbReference>
<feature type="compositionally biased region" description="Basic residues" evidence="10">
    <location>
        <begin position="150"/>
        <end position="160"/>
    </location>
</feature>
<keyword evidence="3" id="KW-0808">Transferase</keyword>
<keyword evidence="4" id="KW-0479">Metal-binding</keyword>
<proteinExistence type="predicted"/>
<dbReference type="AlphaFoldDB" id="A0AAW1QHU5"/>
<feature type="compositionally biased region" description="Low complexity" evidence="10">
    <location>
        <begin position="471"/>
        <end position="487"/>
    </location>
</feature>
<keyword evidence="7" id="KW-0805">Transcription regulation</keyword>
<evidence type="ECO:0000256" key="1">
    <source>
        <dbReference type="ARBA" id="ARBA00000900"/>
    </source>
</evidence>
<sequence>MPPGYQWLPYSQIWAKTPEATAVPVPRKARKRTSSSSSATATAPVTPQRPELTEPSGPEKAHLASELHSSELDSTQACPICLSDIEEQTAKAVVLQCMHVFCLACLSQWLALKRSCPMCKRRIQGYLYGIESESSFKECTVPRSPSPPPQRRHSSQHRPRLRDFDAPLNHLGHHQRHHGYGATHGAVPRGEGVALIDEPRRSEQPSVEGIRPSRWTQGQSLSSHQDSQQTAQRLRRQIRGSQRNQLNRRSHAGQDRGSEGGDHQQGPRPYYWRVQQRLQARAEQDRSHLRSRLPTTAGQSADVALDRRREIYAEGLWATPVGAPGGHRLPSASGYNGLLRAWVERELKALLPTTDTTIVTAFVMGLVSSHQATTDRPAGQPAGLWGSPRRPQATGPAWDDTRIVDALQPFLQDRSRHFWHELRCFAACSYTIPIYDRLVKHTKPPSLEQCAPSASLHHASLAQGSDALPPQSSQSAANRSQQAASSSPTEPPAERPQAKRRRIDGVPHDPHAGQRSRPAVSPRLAGRQIDAPRVQPRMVPHHHARLTLLDPQQPSHSQQSPASSVIDLISDDEADDSRSTQQTLEAESGPCQQSLPEVSSAQLLSTQQPPAVPASDAHNIEESQYMPADGESSPSVAASLLLFTGDDTAAQPPTGCHTSGQPHAHARSSLRAIESTMSCSISSSTAAQHHARGLARATIRPSSSRHDADSNAPAANRVEAMHEARCKLATPKAVMPAETPLSLSEVRSRTSAPDLLSQLRAQALARHAAVCTVHGKPS</sequence>
<dbReference type="GO" id="GO:0061630">
    <property type="term" value="F:ubiquitin protein ligase activity"/>
    <property type="evidence" value="ECO:0007669"/>
    <property type="project" value="UniProtKB-EC"/>
</dbReference>
<name>A0AAW1QHU5_9CHLO</name>